<dbReference type="InterPro" id="IPR013698">
    <property type="entry name" value="Squalene_epoxidase"/>
</dbReference>
<feature type="transmembrane region" description="Helical" evidence="10">
    <location>
        <begin position="408"/>
        <end position="428"/>
    </location>
</feature>
<evidence type="ECO:0000259" key="11">
    <source>
        <dbReference type="Pfam" id="PF08491"/>
    </source>
</evidence>
<dbReference type="SUPFAM" id="SSF51905">
    <property type="entry name" value="FAD/NAD(P)-binding domain"/>
    <property type="match status" value="1"/>
</dbReference>
<sequence length="502" mass="54361">MADRYDVLIVGAGVAGSALAHALATAPRPAPLRIAVLERSLEEPDRIVGELLQPGGVNALKSLGLESVVENIDAARCEGYCVVDAGAGKMVEIPYPGKHEGRSFHHGRLIMNLRAAARRAPGVDLIEATVTDLIEDNSSKRKVIGVRASLKGQEGKQPFFAGLVIIADGCNSNFRTSVLGGTGVKPTTKSHFVGTILKDAVLPIPNRGTVALIKGSGPVLMYQISEHDTRILIDVKHPVPSDLKAHILANIAPQLPRSVQPALKLALENDRLRRMPNSYLPPTPQGSSSLKPGVILIGDSWNMRHPLTGGGMTVAFSDIVVLRPLLTGVPDLGDWNQVKPALDRWYRDRKPLASTVNILSVALYDLFGADAPELEVLRTGCFKYFELGGECINGPVSILSALAPSPALLTYHFFAVALYSIWVMFAHPQRVPGRPDEKPRYAVARLDQYPFLLYKSARVFYTACVVFGPLLWAEWFKHVGPSKTTLMLGLVGSLAIWSVVFS</sequence>
<proteinExistence type="inferred from homology"/>
<evidence type="ECO:0000256" key="4">
    <source>
        <dbReference type="ARBA" id="ARBA00012312"/>
    </source>
</evidence>
<dbReference type="Gene3D" id="3.50.50.60">
    <property type="entry name" value="FAD/NAD(P)-binding domain"/>
    <property type="match status" value="1"/>
</dbReference>
<dbReference type="InterPro" id="IPR036188">
    <property type="entry name" value="FAD/NAD-bd_sf"/>
</dbReference>
<dbReference type="EMBL" id="JACAZI010000019">
    <property type="protein sequence ID" value="KAF7340058.1"/>
    <property type="molecule type" value="Genomic_DNA"/>
</dbReference>
<accession>A0A8H6XF82</accession>
<dbReference type="GO" id="GO:0004506">
    <property type="term" value="F:squalene monooxygenase activity"/>
    <property type="evidence" value="ECO:0007669"/>
    <property type="project" value="UniProtKB-UniRule"/>
</dbReference>
<keyword evidence="10" id="KW-0256">Endoplasmic reticulum</keyword>
<reference evidence="12" key="1">
    <citation type="submission" date="2020-05" db="EMBL/GenBank/DDBJ databases">
        <title>Mycena genomes resolve the evolution of fungal bioluminescence.</title>
        <authorList>
            <person name="Tsai I.J."/>
        </authorList>
    </citation>
    <scope>NUCLEOTIDE SEQUENCE</scope>
    <source>
        <strain evidence="12">CCC161011</strain>
    </source>
</reference>
<keyword evidence="5 10" id="KW-0285">Flavoprotein</keyword>
<keyword evidence="8 10" id="KW-0560">Oxidoreductase</keyword>
<keyword evidence="10" id="KW-0812">Transmembrane</keyword>
<dbReference type="EC" id="1.14.14.17" evidence="4 10"/>
<protein>
    <recommendedName>
        <fullName evidence="4 10">Squalene monooxygenase</fullName>
        <ecNumber evidence="4 10">1.14.14.17</ecNumber>
    </recommendedName>
</protein>
<comment type="function">
    <text evidence="10">Catalyzes the stereospecific oxidation of squalene to (S)-2,3-epoxysqualene, and is considered to be a rate-limiting enzyme in steroid biosynthesis.</text>
</comment>
<name>A0A8H6XF82_9AGAR</name>
<keyword evidence="6 10" id="KW-0274">FAD</keyword>
<evidence type="ECO:0000256" key="5">
    <source>
        <dbReference type="ARBA" id="ARBA00022630"/>
    </source>
</evidence>
<organism evidence="12 13">
    <name type="scientific">Mycena venus</name>
    <dbReference type="NCBI Taxonomy" id="2733690"/>
    <lineage>
        <taxon>Eukaryota</taxon>
        <taxon>Fungi</taxon>
        <taxon>Dikarya</taxon>
        <taxon>Basidiomycota</taxon>
        <taxon>Agaricomycotina</taxon>
        <taxon>Agaricomycetes</taxon>
        <taxon>Agaricomycetidae</taxon>
        <taxon>Agaricales</taxon>
        <taxon>Marasmiineae</taxon>
        <taxon>Mycenaceae</taxon>
        <taxon>Mycena</taxon>
    </lineage>
</organism>
<feature type="transmembrane region" description="Helical" evidence="10">
    <location>
        <begin position="449"/>
        <end position="472"/>
    </location>
</feature>
<evidence type="ECO:0000256" key="3">
    <source>
        <dbReference type="ARBA" id="ARBA00008802"/>
    </source>
</evidence>
<comment type="similarity">
    <text evidence="3 10">Belongs to the squalene monooxygenase family.</text>
</comment>
<comment type="cofactor">
    <cofactor evidence="1 10">
        <name>FAD</name>
        <dbReference type="ChEBI" id="CHEBI:57692"/>
    </cofactor>
</comment>
<dbReference type="GO" id="GO:0005789">
    <property type="term" value="C:endoplasmic reticulum membrane"/>
    <property type="evidence" value="ECO:0007669"/>
    <property type="project" value="UniProtKB-SubCell"/>
</dbReference>
<keyword evidence="9 10" id="KW-0472">Membrane</keyword>
<dbReference type="UniPathway" id="UPA00767">
    <property type="reaction ID" value="UER00752"/>
</dbReference>
<feature type="transmembrane region" description="Helical" evidence="10">
    <location>
        <begin position="484"/>
        <end position="501"/>
    </location>
</feature>
<evidence type="ECO:0000256" key="10">
    <source>
        <dbReference type="RuleBase" id="RU367121"/>
    </source>
</evidence>
<keyword evidence="13" id="KW-1185">Reference proteome</keyword>
<gene>
    <name evidence="12" type="ORF">MVEN_01923900</name>
</gene>
<evidence type="ECO:0000256" key="6">
    <source>
        <dbReference type="ARBA" id="ARBA00022827"/>
    </source>
</evidence>
<evidence type="ECO:0000313" key="12">
    <source>
        <dbReference type="EMBL" id="KAF7340058.1"/>
    </source>
</evidence>
<evidence type="ECO:0000256" key="9">
    <source>
        <dbReference type="ARBA" id="ARBA00023136"/>
    </source>
</evidence>
<dbReference type="OrthoDB" id="1678617at2759"/>
<comment type="catalytic activity">
    <reaction evidence="10">
        <text>squalene + reduced [NADPH--hemoprotein reductase] + O2 = (S)-2,3-epoxysqualene + oxidized [NADPH--hemoprotein reductase] + H2O + H(+)</text>
        <dbReference type="Rhea" id="RHEA:25282"/>
        <dbReference type="Rhea" id="RHEA-COMP:11964"/>
        <dbReference type="Rhea" id="RHEA-COMP:11965"/>
        <dbReference type="ChEBI" id="CHEBI:15377"/>
        <dbReference type="ChEBI" id="CHEBI:15378"/>
        <dbReference type="ChEBI" id="CHEBI:15379"/>
        <dbReference type="ChEBI" id="CHEBI:15440"/>
        <dbReference type="ChEBI" id="CHEBI:15441"/>
        <dbReference type="ChEBI" id="CHEBI:57618"/>
        <dbReference type="ChEBI" id="CHEBI:58210"/>
        <dbReference type="EC" id="1.14.14.17"/>
    </reaction>
</comment>
<evidence type="ECO:0000256" key="1">
    <source>
        <dbReference type="ARBA" id="ARBA00001974"/>
    </source>
</evidence>
<evidence type="ECO:0000256" key="2">
    <source>
        <dbReference type="ARBA" id="ARBA00004154"/>
    </source>
</evidence>
<comment type="caution">
    <text evidence="12">The sequence shown here is derived from an EMBL/GenBank/DDBJ whole genome shotgun (WGS) entry which is preliminary data.</text>
</comment>
<dbReference type="PANTHER" id="PTHR10835:SF0">
    <property type="entry name" value="SQUALENE MONOOXYGENASE"/>
    <property type="match status" value="1"/>
</dbReference>
<comment type="subcellular location">
    <subcellularLocation>
        <location evidence="10">Endoplasmic reticulum membrane</location>
        <topology evidence="10">Multi-pass membrane protein</topology>
    </subcellularLocation>
    <subcellularLocation>
        <location evidence="2">Microsome membrane</location>
        <topology evidence="2">Multi-pass membrane protein</topology>
    </subcellularLocation>
</comment>
<dbReference type="PANTHER" id="PTHR10835">
    <property type="entry name" value="SQUALENE MONOOXYGENASE"/>
    <property type="match status" value="1"/>
</dbReference>
<keyword evidence="10" id="KW-1133">Transmembrane helix</keyword>
<dbReference type="AlphaFoldDB" id="A0A8H6XF82"/>
<dbReference type="PRINTS" id="PR00420">
    <property type="entry name" value="RNGMNOXGNASE"/>
</dbReference>
<evidence type="ECO:0000256" key="7">
    <source>
        <dbReference type="ARBA" id="ARBA00022848"/>
    </source>
</evidence>
<dbReference type="GO" id="GO:0006696">
    <property type="term" value="P:ergosterol biosynthetic process"/>
    <property type="evidence" value="ECO:0007669"/>
    <property type="project" value="TreeGrafter"/>
</dbReference>
<dbReference type="InterPro" id="IPR040125">
    <property type="entry name" value="Squalene_monox"/>
</dbReference>
<evidence type="ECO:0000313" key="13">
    <source>
        <dbReference type="Proteomes" id="UP000620124"/>
    </source>
</evidence>
<feature type="domain" description="Squalene epoxidase" evidence="11">
    <location>
        <begin position="160"/>
        <end position="427"/>
    </location>
</feature>
<keyword evidence="7" id="KW-0492">Microsome</keyword>
<dbReference type="Pfam" id="PF08491">
    <property type="entry name" value="SE"/>
    <property type="match status" value="1"/>
</dbReference>
<evidence type="ECO:0000256" key="8">
    <source>
        <dbReference type="ARBA" id="ARBA00023002"/>
    </source>
</evidence>
<dbReference type="Proteomes" id="UP000620124">
    <property type="component" value="Unassembled WGS sequence"/>
</dbReference>
<dbReference type="GO" id="GO:0050660">
    <property type="term" value="F:flavin adenine dinucleotide binding"/>
    <property type="evidence" value="ECO:0007669"/>
    <property type="project" value="UniProtKB-UniRule"/>
</dbReference>